<dbReference type="PROSITE" id="PS51257">
    <property type="entry name" value="PROKAR_LIPOPROTEIN"/>
    <property type="match status" value="1"/>
</dbReference>
<keyword evidence="4" id="KW-0410">Iron transport</keyword>
<dbReference type="GO" id="GO:0030288">
    <property type="term" value="C:outer membrane-bounded periplasmic space"/>
    <property type="evidence" value="ECO:0007669"/>
    <property type="project" value="TreeGrafter"/>
</dbReference>
<keyword evidence="3" id="KW-0813">Transport</keyword>
<dbReference type="EMBL" id="JACHFE010000001">
    <property type="protein sequence ID" value="MBB5319616.1"/>
    <property type="molecule type" value="Genomic_DNA"/>
</dbReference>
<name>A0A840UEJ9_9GAMM</name>
<dbReference type="PANTHER" id="PTHR30532:SF24">
    <property type="entry name" value="FERRIC ENTEROBACTIN-BINDING PERIPLASMIC PROTEIN FEPB"/>
    <property type="match status" value="1"/>
</dbReference>
<gene>
    <name evidence="8" type="ORF">HNR38_000084</name>
</gene>
<comment type="subcellular location">
    <subcellularLocation>
        <location evidence="1">Cell envelope</location>
    </subcellularLocation>
</comment>
<sequence length="315" mass="34118">MNVRRLWPVMVLAILITGCDSTADEPAVESAAWRSFENADGTVTRIPEKPARILSTSVTVTGTLLAIEAPVVASAAAADHRFFSQWQPVAEARGVRKLWAAGSLDLESVLEVSPDLIVVSTGGADSALMHRADLASVAPTIVVDYGAQSWQELASELGRATGRESQARQLITAFDEFVREAGERMEPPEGRANIISYNGPGITNPVATREGAHGRLLRALGFRIEQPVSAAAGAESSDQDFVRTPYEYLTRLEAPITFLTRVDDSGVDDFLNDPVLANLPSVQSGQVYGLGKHSFRIDYFSSREIVDGMLERFSR</sequence>
<organism evidence="8 9">
    <name type="scientific">Marinobacter oulmenensis</name>
    <dbReference type="NCBI Taxonomy" id="643747"/>
    <lineage>
        <taxon>Bacteria</taxon>
        <taxon>Pseudomonadati</taxon>
        <taxon>Pseudomonadota</taxon>
        <taxon>Gammaproteobacteria</taxon>
        <taxon>Pseudomonadales</taxon>
        <taxon>Marinobacteraceae</taxon>
        <taxon>Marinobacter</taxon>
    </lineage>
</organism>
<accession>A0A840UEJ9</accession>
<feature type="signal peptide" evidence="6">
    <location>
        <begin position="1"/>
        <end position="23"/>
    </location>
</feature>
<dbReference type="Proteomes" id="UP000591735">
    <property type="component" value="Unassembled WGS sequence"/>
</dbReference>
<evidence type="ECO:0000256" key="6">
    <source>
        <dbReference type="SAM" id="SignalP"/>
    </source>
</evidence>
<protein>
    <submittedName>
        <fullName evidence="8">Iron complex transport system substrate-binding protein</fullName>
    </submittedName>
</protein>
<comment type="caution">
    <text evidence="8">The sequence shown here is derived from an EMBL/GenBank/DDBJ whole genome shotgun (WGS) entry which is preliminary data.</text>
</comment>
<dbReference type="SUPFAM" id="SSF53807">
    <property type="entry name" value="Helical backbone' metal receptor"/>
    <property type="match status" value="1"/>
</dbReference>
<evidence type="ECO:0000256" key="5">
    <source>
        <dbReference type="ARBA" id="ARBA00022729"/>
    </source>
</evidence>
<dbReference type="Gene3D" id="3.40.50.1980">
    <property type="entry name" value="Nitrogenase molybdenum iron protein domain"/>
    <property type="match status" value="2"/>
</dbReference>
<evidence type="ECO:0000256" key="3">
    <source>
        <dbReference type="ARBA" id="ARBA00022448"/>
    </source>
</evidence>
<evidence type="ECO:0000256" key="1">
    <source>
        <dbReference type="ARBA" id="ARBA00004196"/>
    </source>
</evidence>
<evidence type="ECO:0000313" key="8">
    <source>
        <dbReference type="EMBL" id="MBB5319616.1"/>
    </source>
</evidence>
<dbReference type="NCBIfam" id="NF008200">
    <property type="entry name" value="PRK10957.1"/>
    <property type="match status" value="1"/>
</dbReference>
<keyword evidence="4" id="KW-0406">Ion transport</keyword>
<dbReference type="InterPro" id="IPR051313">
    <property type="entry name" value="Bact_iron-sidero_bind"/>
</dbReference>
<dbReference type="Pfam" id="PF01497">
    <property type="entry name" value="Peripla_BP_2"/>
    <property type="match status" value="1"/>
</dbReference>
<dbReference type="InterPro" id="IPR002491">
    <property type="entry name" value="ABC_transptr_periplasmic_BD"/>
</dbReference>
<evidence type="ECO:0000259" key="7">
    <source>
        <dbReference type="PROSITE" id="PS50983"/>
    </source>
</evidence>
<comment type="similarity">
    <text evidence="2">Belongs to the bacterial solute-binding protein 8 family.</text>
</comment>
<dbReference type="AlphaFoldDB" id="A0A840UEJ9"/>
<reference evidence="8 9" key="1">
    <citation type="submission" date="2020-08" db="EMBL/GenBank/DDBJ databases">
        <title>Genomic Encyclopedia of Type Strains, Phase IV (KMG-IV): sequencing the most valuable type-strain genomes for metagenomic binning, comparative biology and taxonomic classification.</title>
        <authorList>
            <person name="Goeker M."/>
        </authorList>
    </citation>
    <scope>NUCLEOTIDE SEQUENCE [LARGE SCALE GENOMIC DNA]</scope>
    <source>
        <strain evidence="8 9">DSM 22359</strain>
    </source>
</reference>
<evidence type="ECO:0000313" key="9">
    <source>
        <dbReference type="Proteomes" id="UP000591735"/>
    </source>
</evidence>
<keyword evidence="5 6" id="KW-0732">Signal</keyword>
<dbReference type="PROSITE" id="PS50983">
    <property type="entry name" value="FE_B12_PBP"/>
    <property type="match status" value="1"/>
</dbReference>
<dbReference type="RefSeq" id="WP_221275603.1">
    <property type="nucleotide sequence ID" value="NZ_JACHFE010000001.1"/>
</dbReference>
<dbReference type="PANTHER" id="PTHR30532">
    <property type="entry name" value="IRON III DICITRATE-BINDING PERIPLASMIC PROTEIN"/>
    <property type="match status" value="1"/>
</dbReference>
<evidence type="ECO:0000256" key="2">
    <source>
        <dbReference type="ARBA" id="ARBA00008814"/>
    </source>
</evidence>
<evidence type="ECO:0000256" key="4">
    <source>
        <dbReference type="ARBA" id="ARBA00022496"/>
    </source>
</evidence>
<proteinExistence type="inferred from homology"/>
<keyword evidence="9" id="KW-1185">Reference proteome</keyword>
<feature type="chain" id="PRO_5032803850" evidence="6">
    <location>
        <begin position="24"/>
        <end position="315"/>
    </location>
</feature>
<keyword evidence="4" id="KW-0408">Iron</keyword>
<dbReference type="GO" id="GO:1901678">
    <property type="term" value="P:iron coordination entity transport"/>
    <property type="evidence" value="ECO:0007669"/>
    <property type="project" value="UniProtKB-ARBA"/>
</dbReference>
<feature type="domain" description="Fe/B12 periplasmic-binding" evidence="7">
    <location>
        <begin position="52"/>
        <end position="315"/>
    </location>
</feature>